<feature type="signal peptide" evidence="1">
    <location>
        <begin position="1"/>
        <end position="23"/>
    </location>
</feature>
<keyword evidence="1" id="KW-0732">Signal</keyword>
<dbReference type="OrthoDB" id="5289878at2"/>
<dbReference type="PATRIC" id="fig|1603606.3.peg.2525"/>
<sequence length="398" mass="42630">MNRRRSVRIFAPLALLLLCGVPAAGSDTLHFSGFVKSLNMHLQSPPVSADLSANRLRLDLEAEPRPGVGVELSAESLLYYSDPAALLPLPRSSTNRRLDLEADRDGDEHFKQQLSIDRLNLSATLGGIDWVAGRQAIGFGRILLFSPLDVIAPFPPDALDAEVRPGVDALKGVRYFGLGGQLGGTVVFGDEKRNNAWLATVSYNLRGIDILALGGVLREREMIGAGLAGSLGGLGLKGEISVYDGKDVGLAGGDRENRFAIGAAEGWYRFDSGLVLIAEYLYNGAGANEPADYPQVAASAPFVEGLSFLLGRHYLLLGPSWEAHPLVTLNALVISNLTDGSLLLRPLLDISLADNFDLQLFWSFTGGKKPAPTLSFSVPRSEFGSVGDSGGVFLKYFF</sequence>
<dbReference type="RefSeq" id="WP_053551128.1">
    <property type="nucleotide sequence ID" value="NZ_CP010802.1"/>
</dbReference>
<evidence type="ECO:0000313" key="3">
    <source>
        <dbReference type="Proteomes" id="UP000057158"/>
    </source>
</evidence>
<proteinExistence type="predicted"/>
<dbReference type="Proteomes" id="UP000057158">
    <property type="component" value="Chromosome"/>
</dbReference>
<gene>
    <name evidence="2" type="ORF">DSOUD_2333</name>
</gene>
<name>A0A0M4DJ66_9BACT</name>
<reference evidence="2 3" key="1">
    <citation type="submission" date="2015-07" db="EMBL/GenBank/DDBJ databases">
        <title>Isolation and Genomic Characterization of a Novel Halophilic Metal-Reducing Deltaproteobacterium from the Deep Subsurface.</title>
        <authorList>
            <person name="Badalamenti J.P."/>
            <person name="Summers Z.M."/>
            <person name="Gralnick J.A."/>
            <person name="Bond D.R."/>
        </authorList>
    </citation>
    <scope>NUCLEOTIDE SEQUENCE [LARGE SCALE GENOMIC DNA]</scope>
    <source>
        <strain evidence="2 3">WTL</strain>
    </source>
</reference>
<organism evidence="2 3">
    <name type="scientific">Desulfuromonas soudanensis</name>
    <dbReference type="NCBI Taxonomy" id="1603606"/>
    <lineage>
        <taxon>Bacteria</taxon>
        <taxon>Pseudomonadati</taxon>
        <taxon>Thermodesulfobacteriota</taxon>
        <taxon>Desulfuromonadia</taxon>
        <taxon>Desulfuromonadales</taxon>
        <taxon>Desulfuromonadaceae</taxon>
        <taxon>Desulfuromonas</taxon>
    </lineage>
</organism>
<dbReference type="KEGG" id="des:DSOUD_2333"/>
<dbReference type="SUPFAM" id="SSF56935">
    <property type="entry name" value="Porins"/>
    <property type="match status" value="1"/>
</dbReference>
<dbReference type="AlphaFoldDB" id="A0A0M4DJ66"/>
<protein>
    <submittedName>
        <fullName evidence="2">Uncharacterized protein</fullName>
    </submittedName>
</protein>
<dbReference type="STRING" id="1603606.DSOUD_2333"/>
<evidence type="ECO:0000256" key="1">
    <source>
        <dbReference type="SAM" id="SignalP"/>
    </source>
</evidence>
<dbReference type="EMBL" id="CP010802">
    <property type="protein sequence ID" value="ALC17095.1"/>
    <property type="molecule type" value="Genomic_DNA"/>
</dbReference>
<evidence type="ECO:0000313" key="2">
    <source>
        <dbReference type="EMBL" id="ALC17095.1"/>
    </source>
</evidence>
<feature type="chain" id="PRO_5005792327" evidence="1">
    <location>
        <begin position="24"/>
        <end position="398"/>
    </location>
</feature>
<keyword evidence="3" id="KW-1185">Reference proteome</keyword>
<accession>A0A0M4DJ66</accession>